<evidence type="ECO:0000256" key="15">
    <source>
        <dbReference type="SAM" id="SignalP"/>
    </source>
</evidence>
<evidence type="ECO:0000256" key="2">
    <source>
        <dbReference type="ARBA" id="ARBA00009450"/>
    </source>
</evidence>
<dbReference type="InterPro" id="IPR019554">
    <property type="entry name" value="Soluble_ligand-bd"/>
</dbReference>
<dbReference type="PANTHER" id="PTHR33619">
    <property type="entry name" value="POLYSACCHARIDE EXPORT PROTEIN GFCE-RELATED"/>
    <property type="match status" value="1"/>
</dbReference>
<comment type="caution">
    <text evidence="19">The sequence shown here is derived from an EMBL/GenBank/DDBJ whole genome shotgun (WGS) entry which is preliminary data.</text>
</comment>
<comment type="subcellular location">
    <subcellularLocation>
        <location evidence="1">Cell outer membrane</location>
        <topology evidence="1">Multi-pass membrane protein</topology>
    </subcellularLocation>
</comment>
<keyword evidence="5" id="KW-0762">Sugar transport</keyword>
<feature type="domain" description="Polysaccharide export protein N-terminal" evidence="16">
    <location>
        <begin position="55"/>
        <end position="128"/>
    </location>
</feature>
<reference evidence="19 20" key="1">
    <citation type="submission" date="2021-10" db="EMBL/GenBank/DDBJ databases">
        <authorList>
            <person name="Chen M."/>
        </authorList>
    </citation>
    <scope>NUCLEOTIDE SEQUENCE [LARGE SCALE GENOMIC DNA]</scope>
    <source>
        <strain evidence="19 20">H3-26</strain>
    </source>
</reference>
<keyword evidence="11" id="KW-0472">Membrane</keyword>
<dbReference type="InterPro" id="IPR054765">
    <property type="entry name" value="SLBB_dom"/>
</dbReference>
<evidence type="ECO:0000256" key="1">
    <source>
        <dbReference type="ARBA" id="ARBA00004571"/>
    </source>
</evidence>
<dbReference type="Pfam" id="PF22461">
    <property type="entry name" value="SLBB_2"/>
    <property type="match status" value="1"/>
</dbReference>
<dbReference type="EMBL" id="JAJAWG010000013">
    <property type="protein sequence ID" value="MCB5197345.1"/>
    <property type="molecule type" value="Genomic_DNA"/>
</dbReference>
<protein>
    <submittedName>
        <fullName evidence="19">SLBB domain-containing protein</fullName>
    </submittedName>
</protein>
<dbReference type="Gene3D" id="3.30.1950.10">
    <property type="entry name" value="wza like domain"/>
    <property type="match status" value="1"/>
</dbReference>
<evidence type="ECO:0000313" key="19">
    <source>
        <dbReference type="EMBL" id="MCB5197345.1"/>
    </source>
</evidence>
<dbReference type="Pfam" id="PF10531">
    <property type="entry name" value="SLBB"/>
    <property type="match status" value="1"/>
</dbReference>
<dbReference type="Pfam" id="PF02563">
    <property type="entry name" value="Poly_export"/>
    <property type="match status" value="1"/>
</dbReference>
<evidence type="ECO:0000256" key="10">
    <source>
        <dbReference type="ARBA" id="ARBA00023114"/>
    </source>
</evidence>
<organism evidence="19 20">
    <name type="scientific">Deefgea salmonis</name>
    <dbReference type="NCBI Taxonomy" id="2875502"/>
    <lineage>
        <taxon>Bacteria</taxon>
        <taxon>Pseudomonadati</taxon>
        <taxon>Pseudomonadota</taxon>
        <taxon>Betaproteobacteria</taxon>
        <taxon>Neisseriales</taxon>
        <taxon>Chitinibacteraceae</taxon>
        <taxon>Deefgea</taxon>
    </lineage>
</organism>
<dbReference type="PANTHER" id="PTHR33619:SF3">
    <property type="entry name" value="POLYSACCHARIDE EXPORT PROTEIN GFCE-RELATED"/>
    <property type="match status" value="1"/>
</dbReference>
<evidence type="ECO:0000256" key="4">
    <source>
        <dbReference type="ARBA" id="ARBA00022452"/>
    </source>
</evidence>
<feature type="signal peptide" evidence="15">
    <location>
        <begin position="1"/>
        <end position="23"/>
    </location>
</feature>
<evidence type="ECO:0000256" key="9">
    <source>
        <dbReference type="ARBA" id="ARBA00023065"/>
    </source>
</evidence>
<evidence type="ECO:0000313" key="20">
    <source>
        <dbReference type="Proteomes" id="UP001198034"/>
    </source>
</evidence>
<feature type="domain" description="Soluble ligand binding" evidence="17">
    <location>
        <begin position="222"/>
        <end position="269"/>
    </location>
</feature>
<evidence type="ECO:0000256" key="13">
    <source>
        <dbReference type="ARBA" id="ARBA00023237"/>
    </source>
</evidence>
<accession>A0ABS8BNP9</accession>
<evidence type="ECO:0000256" key="14">
    <source>
        <dbReference type="ARBA" id="ARBA00023288"/>
    </source>
</evidence>
<feature type="chain" id="PRO_5045129539" evidence="15">
    <location>
        <begin position="24"/>
        <end position="328"/>
    </location>
</feature>
<feature type="domain" description="SLBB" evidence="18">
    <location>
        <begin position="135"/>
        <end position="215"/>
    </location>
</feature>
<evidence type="ECO:0000256" key="5">
    <source>
        <dbReference type="ARBA" id="ARBA00022597"/>
    </source>
</evidence>
<evidence type="ECO:0000259" key="17">
    <source>
        <dbReference type="Pfam" id="PF10531"/>
    </source>
</evidence>
<keyword evidence="7 15" id="KW-0732">Signal</keyword>
<evidence type="ECO:0000256" key="6">
    <source>
        <dbReference type="ARBA" id="ARBA00022692"/>
    </source>
</evidence>
<keyword evidence="9" id="KW-0406">Ion transport</keyword>
<keyword evidence="6" id="KW-0812">Transmembrane</keyword>
<evidence type="ECO:0000256" key="12">
    <source>
        <dbReference type="ARBA" id="ARBA00023139"/>
    </source>
</evidence>
<keyword evidence="10" id="KW-0626">Porin</keyword>
<dbReference type="RefSeq" id="WP_226765045.1">
    <property type="nucleotide sequence ID" value="NZ_JAJAWG010000013.1"/>
</dbReference>
<proteinExistence type="inferred from homology"/>
<dbReference type="Gene3D" id="3.10.560.10">
    <property type="entry name" value="Outer membrane lipoprotein wza domain like"/>
    <property type="match status" value="2"/>
</dbReference>
<keyword evidence="4" id="KW-1134">Transmembrane beta strand</keyword>
<sequence length="328" mass="35669">MLRFACIAIVALFINGCSSIPEAISMNSQVFQPAQKSEQIDYASPELLAELDAPRENIYRLAEGDQLQITVWNHPELSGKQLLGPDGQLSLPLAGTLRLAGETRESAAGRIDSALQAYLKKPAVFVGIEQYAGNRVTVLGRVQNPGVQQFDRPPSLLETLARAGSLPVIDKQATLTRVAIFRGRDRIIWVDLKKLLNRGQLAYNVTLQANDLVYIPDSSDTMVYVLGAVHKPGAYRLTPDMSLMDALSQAGGPNDDAAPEKIAIYRPSKQAAEKTPLLTLMTREKMVNFAIEEGDVIFIPKSGVAEAGYVIRQLFPGLSILTLGLSAL</sequence>
<keyword evidence="14" id="KW-0449">Lipoprotein</keyword>
<evidence type="ECO:0000259" key="16">
    <source>
        <dbReference type="Pfam" id="PF02563"/>
    </source>
</evidence>
<dbReference type="InterPro" id="IPR003715">
    <property type="entry name" value="Poly_export_N"/>
</dbReference>
<keyword evidence="8" id="KW-0625">Polysaccharide transport</keyword>
<keyword evidence="12" id="KW-0564">Palmitate</keyword>
<keyword evidence="13" id="KW-0998">Cell outer membrane</keyword>
<dbReference type="Proteomes" id="UP001198034">
    <property type="component" value="Unassembled WGS sequence"/>
</dbReference>
<keyword evidence="20" id="KW-1185">Reference proteome</keyword>
<evidence type="ECO:0000256" key="3">
    <source>
        <dbReference type="ARBA" id="ARBA00022448"/>
    </source>
</evidence>
<evidence type="ECO:0000256" key="7">
    <source>
        <dbReference type="ARBA" id="ARBA00022729"/>
    </source>
</evidence>
<name>A0ABS8BNP9_9NEIS</name>
<comment type="similarity">
    <text evidence="2">Belongs to the BexD/CtrA/VexA family.</text>
</comment>
<keyword evidence="3" id="KW-0813">Transport</keyword>
<evidence type="ECO:0000259" key="18">
    <source>
        <dbReference type="Pfam" id="PF22461"/>
    </source>
</evidence>
<evidence type="ECO:0000256" key="8">
    <source>
        <dbReference type="ARBA" id="ARBA00023047"/>
    </source>
</evidence>
<dbReference type="InterPro" id="IPR049712">
    <property type="entry name" value="Poly_export"/>
</dbReference>
<gene>
    <name evidence="19" type="ORF">LG219_13850</name>
</gene>
<evidence type="ECO:0000256" key="11">
    <source>
        <dbReference type="ARBA" id="ARBA00023136"/>
    </source>
</evidence>